<evidence type="ECO:0000313" key="2">
    <source>
        <dbReference type="EMBL" id="MBD2846511.1"/>
    </source>
</evidence>
<protein>
    <submittedName>
        <fullName evidence="2">S-layer homology domain-containing protein</fullName>
    </submittedName>
</protein>
<feature type="domain" description="SLH" evidence="1">
    <location>
        <begin position="1"/>
        <end position="50"/>
    </location>
</feature>
<reference evidence="2" key="1">
    <citation type="submission" date="2020-09" db="EMBL/GenBank/DDBJ databases">
        <title>A novel bacterium of genus Paenibacillus, isolated from South China Sea.</title>
        <authorList>
            <person name="Huang H."/>
            <person name="Mo K."/>
            <person name="Hu Y."/>
        </authorList>
    </citation>
    <scope>NUCLEOTIDE SEQUENCE</scope>
    <source>
        <strain evidence="2">IB182496</strain>
    </source>
</reference>
<dbReference type="PROSITE" id="PS51272">
    <property type="entry name" value="SLH"/>
    <property type="match status" value="1"/>
</dbReference>
<keyword evidence="3" id="KW-1185">Reference proteome</keyword>
<dbReference type="InterPro" id="IPR001119">
    <property type="entry name" value="SLH_dom"/>
</dbReference>
<dbReference type="Proteomes" id="UP000621560">
    <property type="component" value="Unassembled WGS sequence"/>
</dbReference>
<evidence type="ECO:0000313" key="3">
    <source>
        <dbReference type="Proteomes" id="UP000621560"/>
    </source>
</evidence>
<proteinExistence type="predicted"/>
<dbReference type="RefSeq" id="WP_190919014.1">
    <property type="nucleotide sequence ID" value="NZ_JACXIZ010000025.1"/>
</dbReference>
<name>A0A927GSP7_9BACL</name>
<evidence type="ECO:0000259" key="1">
    <source>
        <dbReference type="PROSITE" id="PS51272"/>
    </source>
</evidence>
<organism evidence="2 3">
    <name type="scientific">Paenibacillus sabuli</name>
    <dbReference type="NCBI Taxonomy" id="2772509"/>
    <lineage>
        <taxon>Bacteria</taxon>
        <taxon>Bacillati</taxon>
        <taxon>Bacillota</taxon>
        <taxon>Bacilli</taxon>
        <taxon>Bacillales</taxon>
        <taxon>Paenibacillaceae</taxon>
        <taxon>Paenibacillus</taxon>
    </lineage>
</organism>
<dbReference type="AlphaFoldDB" id="A0A927GSP7"/>
<accession>A0A927GSP7</accession>
<gene>
    <name evidence="2" type="ORF">IDH44_15015</name>
</gene>
<dbReference type="EMBL" id="JACXIZ010000025">
    <property type="protein sequence ID" value="MBD2846511.1"/>
    <property type="molecule type" value="Genomic_DNA"/>
</dbReference>
<comment type="caution">
    <text evidence="2">The sequence shown here is derived from an EMBL/GenBank/DDBJ whole genome shotgun (WGS) entry which is preliminary data.</text>
</comment>
<sequence length="50" mass="5369">MDEASIWAQDAIRDAQALGLIDGRGAGRFQPQAEVTRAETAKLLASLLDK</sequence>
<dbReference type="Pfam" id="PF00395">
    <property type="entry name" value="SLH"/>
    <property type="match status" value="1"/>
</dbReference>